<feature type="compositionally biased region" description="Basic residues" evidence="1">
    <location>
        <begin position="1"/>
        <end position="10"/>
    </location>
</feature>
<comment type="caution">
    <text evidence="2">The sequence shown here is derived from an EMBL/GenBank/DDBJ whole genome shotgun (WGS) entry which is preliminary data.</text>
</comment>
<dbReference type="Proteomes" id="UP001595445">
    <property type="component" value="Unassembled WGS sequence"/>
</dbReference>
<dbReference type="NCBIfam" id="TIGR01558">
    <property type="entry name" value="sm_term_P27"/>
    <property type="match status" value="1"/>
</dbReference>
<evidence type="ECO:0000313" key="3">
    <source>
        <dbReference type="Proteomes" id="UP001595445"/>
    </source>
</evidence>
<evidence type="ECO:0000256" key="1">
    <source>
        <dbReference type="SAM" id="MobiDB-lite"/>
    </source>
</evidence>
<accession>A0ABV7DT80</accession>
<sequence length="158" mass="17968">MRGRKPKPTHLKLLEGNPGHRPINGAEPKPTAGLPTCPAHLNPSAKAEWKRLVQELEAIGILTRIDRAVLAGYCQAWGRWVEAERKLAESPPLLRTPAGYVQLSPWLTIANREREFMLRYMTELGLTPSSRTRLSVQPPDQKPWEFRWADDPAREFIT</sequence>
<dbReference type="Pfam" id="PF05119">
    <property type="entry name" value="Terminase_4"/>
    <property type="match status" value="1"/>
</dbReference>
<dbReference type="RefSeq" id="WP_197646785.1">
    <property type="nucleotide sequence ID" value="NZ_JAEACP010000020.1"/>
</dbReference>
<reference evidence="3" key="1">
    <citation type="journal article" date="2019" name="Int. J. Syst. Evol. Microbiol.">
        <title>The Global Catalogue of Microorganisms (GCM) 10K type strain sequencing project: providing services to taxonomists for standard genome sequencing and annotation.</title>
        <authorList>
            <consortium name="The Broad Institute Genomics Platform"/>
            <consortium name="The Broad Institute Genome Sequencing Center for Infectious Disease"/>
            <person name="Wu L."/>
            <person name="Ma J."/>
        </authorList>
    </citation>
    <scope>NUCLEOTIDE SEQUENCE [LARGE SCALE GENOMIC DNA]</scope>
    <source>
        <strain evidence="3">KCTC 62102</strain>
    </source>
</reference>
<keyword evidence="3" id="KW-1185">Reference proteome</keyword>
<dbReference type="EMBL" id="JBHRSM010000016">
    <property type="protein sequence ID" value="MFC3086286.1"/>
    <property type="molecule type" value="Genomic_DNA"/>
</dbReference>
<protein>
    <submittedName>
        <fullName evidence="2">Phage terminase small subunit P27 family</fullName>
    </submittedName>
</protein>
<evidence type="ECO:0000313" key="2">
    <source>
        <dbReference type="EMBL" id="MFC3086286.1"/>
    </source>
</evidence>
<organism evidence="2 3">
    <name type="scientific">Tabrizicola soli</name>
    <dbReference type="NCBI Taxonomy" id="2185115"/>
    <lineage>
        <taxon>Bacteria</taxon>
        <taxon>Pseudomonadati</taxon>
        <taxon>Pseudomonadota</taxon>
        <taxon>Alphaproteobacteria</taxon>
        <taxon>Rhodobacterales</taxon>
        <taxon>Paracoccaceae</taxon>
        <taxon>Tabrizicola</taxon>
    </lineage>
</organism>
<proteinExistence type="predicted"/>
<gene>
    <name evidence="2" type="ORF">ACFOD6_09535</name>
</gene>
<dbReference type="InterPro" id="IPR006448">
    <property type="entry name" value="Phage_term_ssu_P27"/>
</dbReference>
<name>A0ABV7DT80_9RHOB</name>
<feature type="region of interest" description="Disordered" evidence="1">
    <location>
        <begin position="1"/>
        <end position="35"/>
    </location>
</feature>